<dbReference type="EMBL" id="JQCQ01000041">
    <property type="protein sequence ID" value="KRO22106.1"/>
    <property type="molecule type" value="Genomic_DNA"/>
</dbReference>
<dbReference type="CDD" id="cd07739">
    <property type="entry name" value="metallo-hydrolase-like_MBL-fold"/>
    <property type="match status" value="1"/>
</dbReference>
<dbReference type="Gene3D" id="3.60.15.10">
    <property type="entry name" value="Ribonuclease Z/Hydroxyacylglutathione hydrolase-like"/>
    <property type="match status" value="1"/>
</dbReference>
<dbReference type="InterPro" id="IPR050855">
    <property type="entry name" value="NDM-1-like"/>
</dbReference>
<feature type="domain" description="Metallo-beta-lactamase" evidence="1">
    <location>
        <begin position="31"/>
        <end position="218"/>
    </location>
</feature>
<evidence type="ECO:0000313" key="3">
    <source>
        <dbReference type="Proteomes" id="UP000051249"/>
    </source>
</evidence>
<protein>
    <recommendedName>
        <fullName evidence="1">Metallo-beta-lactamase domain-containing protein</fullName>
    </recommendedName>
</protein>
<comment type="caution">
    <text evidence="2">The sequence shown here is derived from an EMBL/GenBank/DDBJ whole genome shotgun (WGS) entry which is preliminary data.</text>
</comment>
<gene>
    <name evidence="2" type="ORF">IV88_GL001295</name>
</gene>
<organism evidence="2 3">
    <name type="scientific">Pediococcus argentinicus</name>
    <dbReference type="NCBI Taxonomy" id="480391"/>
    <lineage>
        <taxon>Bacteria</taxon>
        <taxon>Bacillati</taxon>
        <taxon>Bacillota</taxon>
        <taxon>Bacilli</taxon>
        <taxon>Lactobacillales</taxon>
        <taxon>Lactobacillaceae</taxon>
        <taxon>Pediococcus</taxon>
    </lineage>
</organism>
<accession>A0A0R2NH67</accession>
<proteinExistence type="predicted"/>
<dbReference type="Pfam" id="PF00753">
    <property type="entry name" value="Lactamase_B"/>
    <property type="match status" value="1"/>
</dbReference>
<dbReference type="PANTHER" id="PTHR42951">
    <property type="entry name" value="METALLO-BETA-LACTAMASE DOMAIN-CONTAINING"/>
    <property type="match status" value="1"/>
</dbReference>
<dbReference type="InterPro" id="IPR001279">
    <property type="entry name" value="Metallo-B-lactamas"/>
</dbReference>
<name>A0A0R2NH67_9LACO</name>
<dbReference type="RefSeq" id="WP_057800394.1">
    <property type="nucleotide sequence ID" value="NZ_BJZZ01000042.1"/>
</dbReference>
<keyword evidence="3" id="KW-1185">Reference proteome</keyword>
<dbReference type="PANTHER" id="PTHR42951:SF14">
    <property type="entry name" value="METALLO-BETA-LACTAMASE SUPERFAMILY PROTEIN"/>
    <property type="match status" value="1"/>
</dbReference>
<dbReference type="InterPro" id="IPR036866">
    <property type="entry name" value="RibonucZ/Hydroxyglut_hydro"/>
</dbReference>
<evidence type="ECO:0000313" key="2">
    <source>
        <dbReference type="EMBL" id="KRO22106.1"/>
    </source>
</evidence>
<dbReference type="Proteomes" id="UP000051249">
    <property type="component" value="Unassembled WGS sequence"/>
</dbReference>
<reference evidence="2 3" key="1">
    <citation type="journal article" date="2015" name="Genome Announc.">
        <title>Expanding the biotechnology potential of lactobacilli through comparative genomics of 213 strains and associated genera.</title>
        <authorList>
            <person name="Sun Z."/>
            <person name="Harris H.M."/>
            <person name="McCann A."/>
            <person name="Guo C."/>
            <person name="Argimon S."/>
            <person name="Zhang W."/>
            <person name="Yang X."/>
            <person name="Jeffery I.B."/>
            <person name="Cooney J.C."/>
            <person name="Kagawa T.F."/>
            <person name="Liu W."/>
            <person name="Song Y."/>
            <person name="Salvetti E."/>
            <person name="Wrobel A."/>
            <person name="Rasinkangas P."/>
            <person name="Parkhill J."/>
            <person name="Rea M.C."/>
            <person name="O'Sullivan O."/>
            <person name="Ritari J."/>
            <person name="Douillard F.P."/>
            <person name="Paul Ross R."/>
            <person name="Yang R."/>
            <person name="Briner A.E."/>
            <person name="Felis G.E."/>
            <person name="de Vos W.M."/>
            <person name="Barrangou R."/>
            <person name="Klaenhammer T.R."/>
            <person name="Caufield P.W."/>
            <person name="Cui Y."/>
            <person name="Zhang H."/>
            <person name="O'Toole P.W."/>
        </authorList>
    </citation>
    <scope>NUCLEOTIDE SEQUENCE [LARGE SCALE GENOMIC DNA]</scope>
    <source>
        <strain evidence="2 3">DSM 23026</strain>
    </source>
</reference>
<dbReference type="PATRIC" id="fig|480391.4.peg.1316"/>
<dbReference type="AlphaFoldDB" id="A0A0R2NH67"/>
<evidence type="ECO:0000259" key="1">
    <source>
        <dbReference type="SMART" id="SM00849"/>
    </source>
</evidence>
<sequence>MTELKYETLSDVRKSVTRGIPKGTEELEWVSNTATLIYGNQDAVLIDTFMTKDANLKLVDWIKGFDVNLKYIYITHAHSDHFFGTGIIKDAFPNVKIIATQETADGLPSIIMPAMLKTVWQNLFPNQIPEKIHLVDELVDGRFYLEDEEIKIVKDGFTDTHDSTSLWIPSLGLIVAGDATYNGVHPFMAETTQRARENWINVNEELSSLNPKYVVAGHKNPDLDDNPKILLETAEYIRTFNNLSKIANSAEELYKEMLEKYPTRINPGSLWGVSNSTIR</sequence>
<dbReference type="SUPFAM" id="SSF56281">
    <property type="entry name" value="Metallo-hydrolase/oxidoreductase"/>
    <property type="match status" value="1"/>
</dbReference>
<dbReference type="OrthoDB" id="2273115at2"/>
<dbReference type="SMART" id="SM00849">
    <property type="entry name" value="Lactamase_B"/>
    <property type="match status" value="1"/>
</dbReference>